<accession>A0A0P0D1D5</accession>
<dbReference type="KEGG" id="rti:DC20_19210"/>
<dbReference type="Pfam" id="PF18977">
    <property type="entry name" value="DUF5713"/>
    <property type="match status" value="1"/>
</dbReference>
<proteinExistence type="predicted"/>
<reference evidence="1 2" key="1">
    <citation type="submission" date="2015-08" db="EMBL/GenBank/DDBJ databases">
        <title>Complete genome sequence of Rufibacter tibetensis strain 1351t, a radiation-resistant bacterium from tibet plateau.</title>
        <authorList>
            <person name="Dai J."/>
        </authorList>
    </citation>
    <scope>NUCLEOTIDE SEQUENCE [LARGE SCALE GENOMIC DNA]</scope>
    <source>
        <strain evidence="1 2">1351</strain>
    </source>
</reference>
<dbReference type="Proteomes" id="UP000061382">
    <property type="component" value="Chromosome"/>
</dbReference>
<dbReference type="InterPro" id="IPR043767">
    <property type="entry name" value="DUF5713"/>
</dbReference>
<dbReference type="PATRIC" id="fig|512763.3.peg.4215"/>
<protein>
    <submittedName>
        <fullName evidence="1">Uncharacterized protein</fullName>
    </submittedName>
</protein>
<organism evidence="1 2">
    <name type="scientific">Rufibacter tibetensis</name>
    <dbReference type="NCBI Taxonomy" id="512763"/>
    <lineage>
        <taxon>Bacteria</taxon>
        <taxon>Pseudomonadati</taxon>
        <taxon>Bacteroidota</taxon>
        <taxon>Cytophagia</taxon>
        <taxon>Cytophagales</taxon>
        <taxon>Hymenobacteraceae</taxon>
        <taxon>Rufibacter</taxon>
    </lineage>
</organism>
<dbReference type="STRING" id="512763.DC20_19210"/>
<evidence type="ECO:0000313" key="1">
    <source>
        <dbReference type="EMBL" id="ALJ01584.1"/>
    </source>
</evidence>
<name>A0A0P0D1D5_9BACT</name>
<dbReference type="OrthoDB" id="8795357at2"/>
<dbReference type="AlphaFoldDB" id="A0A0P0D1D5"/>
<sequence length="96" mass="11082">MYQDDFFPDFLVDKCKAILIELCLQIESQKPKNLKELYVLTHASTGKFNELAEEFYRNGSELETAARESIGGEFGFIAEVYGFKADTEELMANREW</sequence>
<evidence type="ECO:0000313" key="2">
    <source>
        <dbReference type="Proteomes" id="UP000061382"/>
    </source>
</evidence>
<gene>
    <name evidence="1" type="ORF">DC20_19210</name>
</gene>
<keyword evidence="2" id="KW-1185">Reference proteome</keyword>
<dbReference type="EMBL" id="CP012643">
    <property type="protein sequence ID" value="ALJ01584.1"/>
    <property type="molecule type" value="Genomic_DNA"/>
</dbReference>